<evidence type="ECO:0000256" key="6">
    <source>
        <dbReference type="ARBA" id="ARBA00067332"/>
    </source>
</evidence>
<gene>
    <name evidence="9" type="ORF">GOZ90_18460</name>
</gene>
<reference evidence="9 10" key="1">
    <citation type="submission" date="2019-12" db="EMBL/GenBank/DDBJ databases">
        <title>Whole-genome sequencing of Allorhizobium vitis.</title>
        <authorList>
            <person name="Gan H.M."/>
            <person name="Szegedi E."/>
            <person name="Burr T."/>
            <person name="Savka M.A."/>
        </authorList>
    </citation>
    <scope>NUCLEOTIDE SEQUENCE [LARGE SCALE GENOMIC DNA]</scope>
    <source>
        <strain evidence="9 10">CG516</strain>
    </source>
</reference>
<dbReference type="Gene3D" id="1.10.10.10">
    <property type="entry name" value="Winged helix-like DNA-binding domain superfamily/Winged helix DNA-binding domain"/>
    <property type="match status" value="1"/>
</dbReference>
<evidence type="ECO:0000256" key="2">
    <source>
        <dbReference type="ARBA" id="ARBA00023015"/>
    </source>
</evidence>
<name>A0A6L6VFW2_AGRVI</name>
<keyword evidence="3" id="KW-0238">DNA-binding</keyword>
<dbReference type="InterPro" id="IPR036388">
    <property type="entry name" value="WH-like_DNA-bd_sf"/>
</dbReference>
<evidence type="ECO:0000313" key="10">
    <source>
        <dbReference type="Proteomes" id="UP000477951"/>
    </source>
</evidence>
<dbReference type="FunFam" id="1.10.10.10:FF:000001">
    <property type="entry name" value="LysR family transcriptional regulator"/>
    <property type="match status" value="1"/>
</dbReference>
<evidence type="ECO:0000256" key="1">
    <source>
        <dbReference type="ARBA" id="ARBA00009437"/>
    </source>
</evidence>
<dbReference type="RefSeq" id="WP_156615618.1">
    <property type="nucleotide sequence ID" value="NZ_WPHR01000018.1"/>
</dbReference>
<dbReference type="Pfam" id="PF00126">
    <property type="entry name" value="HTH_1"/>
    <property type="match status" value="1"/>
</dbReference>
<dbReference type="SUPFAM" id="SSF53850">
    <property type="entry name" value="Periplasmic binding protein-like II"/>
    <property type="match status" value="1"/>
</dbReference>
<dbReference type="InterPro" id="IPR005119">
    <property type="entry name" value="LysR_subst-bd"/>
</dbReference>
<sequence length="305" mass="33579">MKLSKQFPVNALRVFEAVARHNGFTRAAEELGMTQTAVSYQIKLLEDNLGTLLFLRTSRQISLTEAGERLLPKTREGFELLREAVALARHEVSEVLEIHSTPTFASHWLARHLGSFQLQHPGIAVRLLRTGGRQRDFVRESGDVGIHIGNEPVPGLICHPILKLSYAPMLSPALAASIGGVREPADLIKLPRMSSDKTWWADWFRAAGVVSPLPRSTGLDAQGALDLQAGAAIAGHAMAFLSPFYVSDDLAAGRLIQPFDLLLGDDQIYWLVYPPSRRTMPKVKAFHQWLIASLPPLELNGVNTS</sequence>
<dbReference type="SUPFAM" id="SSF46785">
    <property type="entry name" value="Winged helix' DNA-binding domain"/>
    <property type="match status" value="1"/>
</dbReference>
<comment type="similarity">
    <text evidence="1">Belongs to the LysR transcriptional regulatory family.</text>
</comment>
<organism evidence="9 10">
    <name type="scientific">Agrobacterium vitis</name>
    <name type="common">Rhizobium vitis</name>
    <dbReference type="NCBI Taxonomy" id="373"/>
    <lineage>
        <taxon>Bacteria</taxon>
        <taxon>Pseudomonadati</taxon>
        <taxon>Pseudomonadota</taxon>
        <taxon>Alphaproteobacteria</taxon>
        <taxon>Hyphomicrobiales</taxon>
        <taxon>Rhizobiaceae</taxon>
        <taxon>Rhizobium/Agrobacterium group</taxon>
        <taxon>Agrobacterium</taxon>
    </lineage>
</organism>
<dbReference type="Pfam" id="PF03466">
    <property type="entry name" value="LysR_substrate"/>
    <property type="match status" value="1"/>
</dbReference>
<evidence type="ECO:0000259" key="8">
    <source>
        <dbReference type="PROSITE" id="PS50931"/>
    </source>
</evidence>
<evidence type="ECO:0000256" key="7">
    <source>
        <dbReference type="ARBA" id="ARBA00083243"/>
    </source>
</evidence>
<evidence type="ECO:0000256" key="5">
    <source>
        <dbReference type="ARBA" id="ARBA00054626"/>
    </source>
</evidence>
<evidence type="ECO:0000256" key="3">
    <source>
        <dbReference type="ARBA" id="ARBA00023125"/>
    </source>
</evidence>
<dbReference type="InterPro" id="IPR036390">
    <property type="entry name" value="WH_DNA-bd_sf"/>
</dbReference>
<dbReference type="PRINTS" id="PR00039">
    <property type="entry name" value="HTHLYSR"/>
</dbReference>
<comment type="caution">
    <text evidence="9">The sequence shown here is derived from an EMBL/GenBank/DDBJ whole genome shotgun (WGS) entry which is preliminary data.</text>
</comment>
<feature type="domain" description="HTH lysR-type" evidence="8">
    <location>
        <begin position="7"/>
        <end position="64"/>
    </location>
</feature>
<keyword evidence="2" id="KW-0805">Transcription regulation</keyword>
<evidence type="ECO:0000256" key="4">
    <source>
        <dbReference type="ARBA" id="ARBA00023163"/>
    </source>
</evidence>
<dbReference type="Proteomes" id="UP000477951">
    <property type="component" value="Unassembled WGS sequence"/>
</dbReference>
<dbReference type="PROSITE" id="PS50931">
    <property type="entry name" value="HTH_LYSR"/>
    <property type="match status" value="1"/>
</dbReference>
<dbReference type="AlphaFoldDB" id="A0A6L6VFW2"/>
<dbReference type="InterPro" id="IPR058163">
    <property type="entry name" value="LysR-type_TF_proteobact-type"/>
</dbReference>
<protein>
    <recommendedName>
        <fullName evidence="6">HTH-type transcriptional regulator TtuA</fullName>
    </recommendedName>
    <alternativeName>
        <fullName evidence="7">Tartrate utilization transcriptional regulator</fullName>
    </alternativeName>
</protein>
<keyword evidence="4" id="KW-0804">Transcription</keyword>
<proteinExistence type="inferred from homology"/>
<dbReference type="InterPro" id="IPR000847">
    <property type="entry name" value="LysR_HTH_N"/>
</dbReference>
<dbReference type="CDD" id="cd08432">
    <property type="entry name" value="PBP2_GcdR_TrpI_HvrB_AmpR_like"/>
    <property type="match status" value="1"/>
</dbReference>
<dbReference type="PANTHER" id="PTHR30537:SF74">
    <property type="entry name" value="HTH-TYPE TRANSCRIPTIONAL REGULATOR TRPI"/>
    <property type="match status" value="1"/>
</dbReference>
<dbReference type="PANTHER" id="PTHR30537">
    <property type="entry name" value="HTH-TYPE TRANSCRIPTIONAL REGULATOR"/>
    <property type="match status" value="1"/>
</dbReference>
<dbReference type="EMBL" id="WPHR01000018">
    <property type="protein sequence ID" value="MUZ74673.1"/>
    <property type="molecule type" value="Genomic_DNA"/>
</dbReference>
<accession>A0A6L6VFW2</accession>
<dbReference type="GO" id="GO:0006351">
    <property type="term" value="P:DNA-templated transcription"/>
    <property type="evidence" value="ECO:0007669"/>
    <property type="project" value="TreeGrafter"/>
</dbReference>
<dbReference type="GO" id="GO:0003700">
    <property type="term" value="F:DNA-binding transcription factor activity"/>
    <property type="evidence" value="ECO:0007669"/>
    <property type="project" value="InterPro"/>
</dbReference>
<dbReference type="Gene3D" id="3.40.190.10">
    <property type="entry name" value="Periplasmic binding protein-like II"/>
    <property type="match status" value="2"/>
</dbReference>
<comment type="function">
    <text evidence="5">Transcriptional regulator of the ttuABCDE tartrate utilization operon.</text>
</comment>
<evidence type="ECO:0000313" key="9">
    <source>
        <dbReference type="EMBL" id="MUZ74673.1"/>
    </source>
</evidence>
<dbReference type="GO" id="GO:0043565">
    <property type="term" value="F:sequence-specific DNA binding"/>
    <property type="evidence" value="ECO:0007669"/>
    <property type="project" value="TreeGrafter"/>
</dbReference>